<dbReference type="Pfam" id="PF07727">
    <property type="entry name" value="RVT_2"/>
    <property type="match status" value="1"/>
</dbReference>
<feature type="region of interest" description="Disordered" evidence="1">
    <location>
        <begin position="17"/>
        <end position="65"/>
    </location>
</feature>
<feature type="compositionally biased region" description="Low complexity" evidence="1">
    <location>
        <begin position="21"/>
        <end position="62"/>
    </location>
</feature>
<gene>
    <name evidence="3" type="ORF">E3N88_38338</name>
</gene>
<protein>
    <recommendedName>
        <fullName evidence="2">Reverse transcriptase Ty1/copia-type domain-containing protein</fullName>
    </recommendedName>
</protein>
<reference evidence="3 4" key="1">
    <citation type="submission" date="2019-05" db="EMBL/GenBank/DDBJ databases">
        <title>Mikania micrantha, genome provides insights into the molecular mechanism of rapid growth.</title>
        <authorList>
            <person name="Liu B."/>
        </authorList>
    </citation>
    <scope>NUCLEOTIDE SEQUENCE [LARGE SCALE GENOMIC DNA]</scope>
    <source>
        <strain evidence="3">NLD-2019</strain>
        <tissue evidence="3">Leaf</tissue>
    </source>
</reference>
<proteinExistence type="predicted"/>
<sequence>MEDDTKTDDVTFVKGLVFSDGEGNSSGAQSGSSNGFTNSSGAQDPSSSGSTSEQTETSSGYSDSAHRVGDINQIYNSTPAVLGFESCQFALSVVEPNSHQEAIKSVEWKNAMKEEIAALEHHITWSLTHLPPGKKAIGLKWVYKLKFHADGSVKIYKARIVAKGYAQQNGIDYEETLSPVTLYTSSSTKLVAEFKQKMIDEFEMTDIGCEPINTPMSANDKLQAKDGGAGADAY</sequence>
<dbReference type="InterPro" id="IPR013103">
    <property type="entry name" value="RVT_2"/>
</dbReference>
<dbReference type="OrthoDB" id="1929979at2759"/>
<evidence type="ECO:0000313" key="3">
    <source>
        <dbReference type="EMBL" id="KAD2804961.1"/>
    </source>
</evidence>
<organism evidence="3 4">
    <name type="scientific">Mikania micrantha</name>
    <name type="common">bitter vine</name>
    <dbReference type="NCBI Taxonomy" id="192012"/>
    <lineage>
        <taxon>Eukaryota</taxon>
        <taxon>Viridiplantae</taxon>
        <taxon>Streptophyta</taxon>
        <taxon>Embryophyta</taxon>
        <taxon>Tracheophyta</taxon>
        <taxon>Spermatophyta</taxon>
        <taxon>Magnoliopsida</taxon>
        <taxon>eudicotyledons</taxon>
        <taxon>Gunneridae</taxon>
        <taxon>Pentapetalae</taxon>
        <taxon>asterids</taxon>
        <taxon>campanulids</taxon>
        <taxon>Asterales</taxon>
        <taxon>Asteraceae</taxon>
        <taxon>Asteroideae</taxon>
        <taxon>Heliantheae alliance</taxon>
        <taxon>Eupatorieae</taxon>
        <taxon>Mikania</taxon>
    </lineage>
</organism>
<dbReference type="Proteomes" id="UP000326396">
    <property type="component" value="Linkage Group LG8"/>
</dbReference>
<feature type="domain" description="Reverse transcriptase Ty1/copia-type" evidence="2">
    <location>
        <begin position="124"/>
        <end position="185"/>
    </location>
</feature>
<evidence type="ECO:0000256" key="1">
    <source>
        <dbReference type="SAM" id="MobiDB-lite"/>
    </source>
</evidence>
<accession>A0A5N6LTQ3</accession>
<evidence type="ECO:0000313" key="4">
    <source>
        <dbReference type="Proteomes" id="UP000326396"/>
    </source>
</evidence>
<comment type="caution">
    <text evidence="3">The sequence shown here is derived from an EMBL/GenBank/DDBJ whole genome shotgun (WGS) entry which is preliminary data.</text>
</comment>
<name>A0A5N6LTQ3_9ASTR</name>
<keyword evidence="4" id="KW-1185">Reference proteome</keyword>
<dbReference type="AlphaFoldDB" id="A0A5N6LTQ3"/>
<evidence type="ECO:0000259" key="2">
    <source>
        <dbReference type="Pfam" id="PF07727"/>
    </source>
</evidence>
<dbReference type="EMBL" id="SZYD01000018">
    <property type="protein sequence ID" value="KAD2804961.1"/>
    <property type="molecule type" value="Genomic_DNA"/>
</dbReference>